<name>A0AAV9ZFZ5_9AGAR</name>
<keyword evidence="1" id="KW-0479">Metal-binding</keyword>
<evidence type="ECO:0000313" key="6">
    <source>
        <dbReference type="Proteomes" id="UP001362999"/>
    </source>
</evidence>
<keyword evidence="2" id="KW-0863">Zinc-finger</keyword>
<sequence length="362" mass="39443">MVKKKNARLAGEVGLDGLPLHAQSTMACPDCKTVLKVGFAGSEYIKQHKERGGCDKALAEAKKKKPIHAKLSNFFFKQTPSNRLVPATTSAPGPIQPTVIETEPMPTGTGPEVLEDPIPPETFATFLGAKPCPEAQELMRQLRSKLRNIPLHTHLADSSHRLAIFVSAADMATGLSAEYDWNGILLPRLKRAFGEDDEAEFGFEMPLDPPPGPIPESYPSENDDNEQSGRELLTADMISLLLDTDTETPPSALPPASNEFIADATEASAPSLTLGAGADWDRPLMPGPSTRIGRKRRVYETQGTCECGNILDEAERSSSALAIRCAKAGCETEWYHRDCFEGVKFTKGWTCDTCTPPKKHRK</sequence>
<dbReference type="InterPro" id="IPR019786">
    <property type="entry name" value="Zinc_finger_PHD-type_CS"/>
</dbReference>
<reference evidence="5 6" key="1">
    <citation type="journal article" date="2024" name="J Genomics">
        <title>Draft genome sequencing and assembly of Favolaschia claudopus CIRM-BRFM 2984 isolated from oak limbs.</title>
        <authorList>
            <person name="Navarro D."/>
            <person name="Drula E."/>
            <person name="Chaduli D."/>
            <person name="Cazenave R."/>
            <person name="Ahrendt S."/>
            <person name="Wang J."/>
            <person name="Lipzen A."/>
            <person name="Daum C."/>
            <person name="Barry K."/>
            <person name="Grigoriev I.V."/>
            <person name="Favel A."/>
            <person name="Rosso M.N."/>
            <person name="Martin F."/>
        </authorList>
    </citation>
    <scope>NUCLEOTIDE SEQUENCE [LARGE SCALE GENOMIC DNA]</scope>
    <source>
        <strain evidence="5 6">CIRM-BRFM 2984</strain>
    </source>
</reference>
<keyword evidence="6" id="KW-1185">Reference proteome</keyword>
<evidence type="ECO:0000256" key="1">
    <source>
        <dbReference type="ARBA" id="ARBA00022723"/>
    </source>
</evidence>
<feature type="compositionally biased region" description="Pro residues" evidence="4">
    <location>
        <begin position="207"/>
        <end position="216"/>
    </location>
</feature>
<evidence type="ECO:0000313" key="5">
    <source>
        <dbReference type="EMBL" id="KAK6981258.1"/>
    </source>
</evidence>
<keyword evidence="3" id="KW-0862">Zinc</keyword>
<evidence type="ECO:0000256" key="2">
    <source>
        <dbReference type="ARBA" id="ARBA00022771"/>
    </source>
</evidence>
<dbReference type="PROSITE" id="PS51257">
    <property type="entry name" value="PROKAR_LIPOPROTEIN"/>
    <property type="match status" value="1"/>
</dbReference>
<dbReference type="AlphaFoldDB" id="A0AAV9ZFZ5"/>
<organism evidence="5 6">
    <name type="scientific">Favolaschia claudopus</name>
    <dbReference type="NCBI Taxonomy" id="2862362"/>
    <lineage>
        <taxon>Eukaryota</taxon>
        <taxon>Fungi</taxon>
        <taxon>Dikarya</taxon>
        <taxon>Basidiomycota</taxon>
        <taxon>Agaricomycotina</taxon>
        <taxon>Agaricomycetes</taxon>
        <taxon>Agaricomycetidae</taxon>
        <taxon>Agaricales</taxon>
        <taxon>Marasmiineae</taxon>
        <taxon>Mycenaceae</taxon>
        <taxon>Favolaschia</taxon>
    </lineage>
</organism>
<dbReference type="SUPFAM" id="SSF57903">
    <property type="entry name" value="FYVE/PHD zinc finger"/>
    <property type="match status" value="1"/>
</dbReference>
<proteinExistence type="predicted"/>
<dbReference type="PROSITE" id="PS01359">
    <property type="entry name" value="ZF_PHD_1"/>
    <property type="match status" value="1"/>
</dbReference>
<dbReference type="InterPro" id="IPR011011">
    <property type="entry name" value="Znf_FYVE_PHD"/>
</dbReference>
<evidence type="ECO:0008006" key="7">
    <source>
        <dbReference type="Google" id="ProtNLM"/>
    </source>
</evidence>
<protein>
    <recommendedName>
        <fullName evidence="7">Zinc finger PHD-type domain-containing protein</fullName>
    </recommendedName>
</protein>
<accession>A0AAV9ZFZ5</accession>
<evidence type="ECO:0000256" key="4">
    <source>
        <dbReference type="SAM" id="MobiDB-lite"/>
    </source>
</evidence>
<feature type="region of interest" description="Disordered" evidence="4">
    <location>
        <begin position="204"/>
        <end position="227"/>
    </location>
</feature>
<evidence type="ECO:0000256" key="3">
    <source>
        <dbReference type="ARBA" id="ARBA00022833"/>
    </source>
</evidence>
<gene>
    <name evidence="5" type="ORF">R3P38DRAFT_2808347</name>
</gene>
<comment type="caution">
    <text evidence="5">The sequence shown here is derived from an EMBL/GenBank/DDBJ whole genome shotgun (WGS) entry which is preliminary data.</text>
</comment>
<dbReference type="EMBL" id="JAWWNJ010000152">
    <property type="protein sequence ID" value="KAK6981258.1"/>
    <property type="molecule type" value="Genomic_DNA"/>
</dbReference>
<dbReference type="Proteomes" id="UP001362999">
    <property type="component" value="Unassembled WGS sequence"/>
</dbReference>
<dbReference type="GO" id="GO:0008270">
    <property type="term" value="F:zinc ion binding"/>
    <property type="evidence" value="ECO:0007669"/>
    <property type="project" value="UniProtKB-KW"/>
</dbReference>